<dbReference type="InterPro" id="IPR006680">
    <property type="entry name" value="Amidohydro-rel"/>
</dbReference>
<dbReference type="SUPFAM" id="SSF51556">
    <property type="entry name" value="Metallo-dependent hydrolases"/>
    <property type="match status" value="1"/>
</dbReference>
<evidence type="ECO:0000256" key="1">
    <source>
        <dbReference type="PIRSR" id="PIRSR039004-1"/>
    </source>
</evidence>
<dbReference type="Gene3D" id="3.20.20.140">
    <property type="entry name" value="Metal-dependent hydrolases"/>
    <property type="match status" value="1"/>
</dbReference>
<evidence type="ECO:0000256" key="3">
    <source>
        <dbReference type="PIRSR" id="PIRSR039004-3"/>
    </source>
</evidence>
<feature type="binding site" evidence="1">
    <location>
        <position position="59"/>
    </location>
    <ligand>
        <name>Zn(2+)</name>
        <dbReference type="ChEBI" id="CHEBI:29105"/>
        <label>1</label>
    </ligand>
</feature>
<evidence type="ECO:0000313" key="6">
    <source>
        <dbReference type="Proteomes" id="UP000277424"/>
    </source>
</evidence>
<dbReference type="AlphaFoldDB" id="A0A420WPD1"/>
<dbReference type="SUPFAM" id="SSF51338">
    <property type="entry name" value="Composite domain of metallo-dependent hydrolases"/>
    <property type="match status" value="1"/>
</dbReference>
<feature type="domain" description="Amidohydrolase-related" evidence="4">
    <location>
        <begin position="50"/>
        <end position="339"/>
    </location>
</feature>
<dbReference type="NCBIfam" id="NF006689">
    <property type="entry name" value="PRK09237.1"/>
    <property type="match status" value="1"/>
</dbReference>
<dbReference type="Proteomes" id="UP000277424">
    <property type="component" value="Unassembled WGS sequence"/>
</dbReference>
<dbReference type="GO" id="GO:0016810">
    <property type="term" value="F:hydrolase activity, acting on carbon-nitrogen (but not peptide) bonds"/>
    <property type="evidence" value="ECO:0007669"/>
    <property type="project" value="InterPro"/>
</dbReference>
<evidence type="ECO:0000259" key="4">
    <source>
        <dbReference type="Pfam" id="PF01979"/>
    </source>
</evidence>
<dbReference type="Gene3D" id="2.30.40.10">
    <property type="entry name" value="Urease, subunit C, domain 1"/>
    <property type="match status" value="1"/>
</dbReference>
<protein>
    <submittedName>
        <fullName evidence="5">Dihydroorotase</fullName>
    </submittedName>
</protein>
<dbReference type="PIRSF" id="PIRSF039004">
    <property type="entry name" value="ADE_EF_0837"/>
    <property type="match status" value="1"/>
</dbReference>
<dbReference type="GO" id="GO:0019213">
    <property type="term" value="F:deacetylase activity"/>
    <property type="evidence" value="ECO:0007669"/>
    <property type="project" value="InterPro"/>
</dbReference>
<reference evidence="5 6" key="1">
    <citation type="submission" date="2018-10" db="EMBL/GenBank/DDBJ databases">
        <title>Comparative analysis of microorganisms from saline springs in Andes Mountain Range, Colombia.</title>
        <authorList>
            <person name="Rubin E."/>
        </authorList>
    </citation>
    <scope>NUCLEOTIDE SEQUENCE [LARGE SCALE GENOMIC DNA]</scope>
    <source>
        <strain evidence="5 6">USBA 36</strain>
    </source>
</reference>
<keyword evidence="1" id="KW-0862">Zinc</keyword>
<dbReference type="GO" id="GO:0046872">
    <property type="term" value="F:metal ion binding"/>
    <property type="evidence" value="ECO:0007669"/>
    <property type="project" value="UniProtKB-KW"/>
</dbReference>
<dbReference type="OrthoDB" id="9796020at2"/>
<dbReference type="PANTHER" id="PTHR42717">
    <property type="entry name" value="DIHYDROOROTASE-RELATED"/>
    <property type="match status" value="1"/>
</dbReference>
<feature type="binding site" description="via carbamate group" evidence="1">
    <location>
        <position position="160"/>
    </location>
    <ligand>
        <name>Zn(2+)</name>
        <dbReference type="ChEBI" id="CHEBI:29105"/>
        <label>1</label>
    </ligand>
</feature>
<accession>A0A420WPD1</accession>
<feature type="binding site" evidence="1">
    <location>
        <position position="276"/>
    </location>
    <ligand>
        <name>Zn(2+)</name>
        <dbReference type="ChEBI" id="CHEBI:29105"/>
        <label>1</label>
    </ligand>
</feature>
<gene>
    <name evidence="5" type="ORF">BCL74_0664</name>
</gene>
<feature type="binding site" description="via carbamate group" evidence="1">
    <location>
        <position position="160"/>
    </location>
    <ligand>
        <name>Zn(2+)</name>
        <dbReference type="ChEBI" id="CHEBI:29105"/>
        <label>2</label>
    </ligand>
</feature>
<feature type="binding site" evidence="1">
    <location>
        <position position="61"/>
    </location>
    <ligand>
        <name>Zn(2+)</name>
        <dbReference type="ChEBI" id="CHEBI:29105"/>
        <label>1</label>
    </ligand>
</feature>
<dbReference type="PANTHER" id="PTHR42717:SF1">
    <property type="entry name" value="IMIDAZOLONEPROPIONASE AND RELATED AMIDOHYDROLASES"/>
    <property type="match status" value="1"/>
</dbReference>
<dbReference type="InterPro" id="IPR032466">
    <property type="entry name" value="Metal_Hydrolase"/>
</dbReference>
<organism evidence="5 6">
    <name type="scientific">Oceanibaculum indicum</name>
    <dbReference type="NCBI Taxonomy" id="526216"/>
    <lineage>
        <taxon>Bacteria</taxon>
        <taxon>Pseudomonadati</taxon>
        <taxon>Pseudomonadota</taxon>
        <taxon>Alphaproteobacteria</taxon>
        <taxon>Rhodospirillales</taxon>
        <taxon>Oceanibaculaceae</taxon>
        <taxon>Oceanibaculum</taxon>
    </lineage>
</organism>
<feature type="site" description="Transition state stabilizer" evidence="3">
    <location>
        <position position="162"/>
    </location>
</feature>
<dbReference type="InterPro" id="IPR011059">
    <property type="entry name" value="Metal-dep_hydrolase_composite"/>
</dbReference>
<dbReference type="InterPro" id="IPR020043">
    <property type="entry name" value="Deacetylase_Atu3266-like"/>
</dbReference>
<evidence type="ECO:0000313" key="5">
    <source>
        <dbReference type="EMBL" id="RKQ72894.1"/>
    </source>
</evidence>
<dbReference type="Pfam" id="PF01979">
    <property type="entry name" value="Amidohydro_1"/>
    <property type="match status" value="1"/>
</dbReference>
<feature type="binding site" evidence="1">
    <location>
        <position position="216"/>
    </location>
    <ligand>
        <name>Zn(2+)</name>
        <dbReference type="ChEBI" id="CHEBI:29105"/>
        <label>2</label>
    </ligand>
</feature>
<comment type="caution">
    <text evidence="5">The sequence shown here is derived from an EMBL/GenBank/DDBJ whole genome shotgun (WGS) entry which is preliminary data.</text>
</comment>
<feature type="modified residue" description="N6-carboxylysine" evidence="2">
    <location>
        <position position="160"/>
    </location>
</feature>
<proteinExistence type="predicted"/>
<sequence length="372" mass="39868">MHDLVLKGGRVIDPAQGLDKVTDVGFTGGKVAAVGDGLQGKEVRDVSGKIVTPGLIDLHTHVYYGGTSLGVDPDSYARQAGCTTLIDAGSAGPGNILGFRKHVIERSETRIVPLINISYPGIFAFSLNVMFGENENLRLISSPECLKAAREHADLVRGIKVRVGRTTSGPMAIAPLDMALEVADHAGLPVMVHLDSPPPYRSEVMPRLRKGDILTHCFRPFPNSPVAGDMNIHDDVLEARERGVIFDIGHGKGSFGFETALTMLKHGFLPDVISSDVHVLSIQGPAFDQLSTMSKFMAIGVPLVEVIRASTINAAKAVNLGDRGTLKPGLLGDATVLEVEEGSFDFRDSTGETHKGKQHLRCGGIVLNGRWW</sequence>
<evidence type="ECO:0000256" key="2">
    <source>
        <dbReference type="PIRSR" id="PIRSR039004-2"/>
    </source>
</evidence>
<dbReference type="EMBL" id="RBIG01000001">
    <property type="protein sequence ID" value="RKQ72894.1"/>
    <property type="molecule type" value="Genomic_DNA"/>
</dbReference>
<keyword evidence="1" id="KW-0479">Metal-binding</keyword>
<dbReference type="RefSeq" id="WP_121217546.1">
    <property type="nucleotide sequence ID" value="NZ_RBIG01000001.1"/>
</dbReference>
<name>A0A420WPD1_9PROT</name>
<feature type="binding site" evidence="1">
    <location>
        <position position="193"/>
    </location>
    <ligand>
        <name>Zn(2+)</name>
        <dbReference type="ChEBI" id="CHEBI:29105"/>
        <label>2</label>
    </ligand>
</feature>